<accession>A0A382G189</accession>
<sequence length="285" mass="30931">MAPDRWLVLSISFDDLLAADLLVEPLIALGAQGVQELDGQLITYLPPVKEPELFVRETEVALRMASGVDDLLLDWSWQEHEDWALLWRRGLGPQKITDSLVVTPSWCDVEVQGGTTVVVIDPGMAFGTAEHATTRGALRLLTRSLIEGQEVLDVGCGSGILAIAAARLGAGSVFAVDLDQYACEAARKNASRNQVEGQVLVEVATVTSSWLCEQGSFDGILANIQTAVLVPLLKSFSRATKGWLILGGITEVEWPFVVREAEALGFTLQAIDAEQEWRSGWFDVA</sequence>
<gene>
    <name evidence="6" type="ORF">METZ01_LOCUS221208</name>
</gene>
<dbReference type="Pfam" id="PF06325">
    <property type="entry name" value="PrmA"/>
    <property type="match status" value="1"/>
</dbReference>
<dbReference type="Gene3D" id="3.40.50.150">
    <property type="entry name" value="Vaccinia Virus protein VP39"/>
    <property type="match status" value="1"/>
</dbReference>
<keyword evidence="2" id="KW-0963">Cytoplasm</keyword>
<reference evidence="6" key="1">
    <citation type="submission" date="2018-05" db="EMBL/GenBank/DDBJ databases">
        <authorList>
            <person name="Lanie J.A."/>
            <person name="Ng W.-L."/>
            <person name="Kazmierczak K.M."/>
            <person name="Andrzejewski T.M."/>
            <person name="Davidsen T.M."/>
            <person name="Wayne K.J."/>
            <person name="Tettelin H."/>
            <person name="Glass J.I."/>
            <person name="Rusch D."/>
            <person name="Podicherti R."/>
            <person name="Tsui H.-C.T."/>
            <person name="Winkler M.E."/>
        </authorList>
    </citation>
    <scope>NUCLEOTIDE SEQUENCE</scope>
</reference>
<comment type="similarity">
    <text evidence="1">Belongs to the methyltransferase superfamily. PrmA family.</text>
</comment>
<dbReference type="InterPro" id="IPR004498">
    <property type="entry name" value="Ribosomal_PrmA_MeTrfase"/>
</dbReference>
<proteinExistence type="inferred from homology"/>
<dbReference type="HAMAP" id="MF_00735">
    <property type="entry name" value="Methyltr_PrmA"/>
    <property type="match status" value="1"/>
</dbReference>
<dbReference type="EMBL" id="UINC01052714">
    <property type="protein sequence ID" value="SVB68354.1"/>
    <property type="molecule type" value="Genomic_DNA"/>
</dbReference>
<dbReference type="AlphaFoldDB" id="A0A382G189"/>
<evidence type="ECO:0000313" key="6">
    <source>
        <dbReference type="EMBL" id="SVB68354.1"/>
    </source>
</evidence>
<evidence type="ECO:0000256" key="5">
    <source>
        <dbReference type="ARBA" id="ARBA00022691"/>
    </source>
</evidence>
<keyword evidence="3" id="KW-0489">Methyltransferase</keyword>
<evidence type="ECO:0000256" key="3">
    <source>
        <dbReference type="ARBA" id="ARBA00022603"/>
    </source>
</evidence>
<evidence type="ECO:0000256" key="2">
    <source>
        <dbReference type="ARBA" id="ARBA00022490"/>
    </source>
</evidence>
<dbReference type="PANTHER" id="PTHR43648:SF1">
    <property type="entry name" value="ELECTRON TRANSFER FLAVOPROTEIN BETA SUBUNIT LYSINE METHYLTRANSFERASE"/>
    <property type="match status" value="1"/>
</dbReference>
<evidence type="ECO:0000256" key="4">
    <source>
        <dbReference type="ARBA" id="ARBA00022679"/>
    </source>
</evidence>
<name>A0A382G189_9ZZZZ</name>
<dbReference type="SUPFAM" id="SSF53335">
    <property type="entry name" value="S-adenosyl-L-methionine-dependent methyltransferases"/>
    <property type="match status" value="1"/>
</dbReference>
<keyword evidence="5" id="KW-0949">S-adenosyl-L-methionine</keyword>
<organism evidence="6">
    <name type="scientific">marine metagenome</name>
    <dbReference type="NCBI Taxonomy" id="408172"/>
    <lineage>
        <taxon>unclassified sequences</taxon>
        <taxon>metagenomes</taxon>
        <taxon>ecological metagenomes</taxon>
    </lineage>
</organism>
<dbReference type="GO" id="GO:0032259">
    <property type="term" value="P:methylation"/>
    <property type="evidence" value="ECO:0007669"/>
    <property type="project" value="UniProtKB-KW"/>
</dbReference>
<protein>
    <recommendedName>
        <fullName evidence="7">Ribosomal protein L11 methyltransferase</fullName>
    </recommendedName>
</protein>
<dbReference type="InterPro" id="IPR029063">
    <property type="entry name" value="SAM-dependent_MTases_sf"/>
</dbReference>
<dbReference type="GO" id="GO:0008276">
    <property type="term" value="F:protein methyltransferase activity"/>
    <property type="evidence" value="ECO:0007669"/>
    <property type="project" value="InterPro"/>
</dbReference>
<evidence type="ECO:0008006" key="7">
    <source>
        <dbReference type="Google" id="ProtNLM"/>
    </source>
</evidence>
<keyword evidence="4" id="KW-0808">Transferase</keyword>
<dbReference type="CDD" id="cd02440">
    <property type="entry name" value="AdoMet_MTases"/>
    <property type="match status" value="1"/>
</dbReference>
<dbReference type="InterPro" id="IPR050078">
    <property type="entry name" value="Ribosomal_L11_MeTrfase_PrmA"/>
</dbReference>
<dbReference type="PANTHER" id="PTHR43648">
    <property type="entry name" value="ELECTRON TRANSFER FLAVOPROTEIN BETA SUBUNIT LYSINE METHYLTRANSFERASE"/>
    <property type="match status" value="1"/>
</dbReference>
<evidence type="ECO:0000256" key="1">
    <source>
        <dbReference type="ARBA" id="ARBA00009741"/>
    </source>
</evidence>